<dbReference type="AlphaFoldDB" id="A0A1P7ZCS8"/>
<accession>A0A1P7ZCS8</accession>
<organism evidence="1">
    <name type="scientific">Conus betulinus</name>
    <name type="common">Beech cone</name>
    <dbReference type="NCBI Taxonomy" id="89764"/>
    <lineage>
        <taxon>Eukaryota</taxon>
        <taxon>Metazoa</taxon>
        <taxon>Spiralia</taxon>
        <taxon>Lophotrochozoa</taxon>
        <taxon>Mollusca</taxon>
        <taxon>Gastropoda</taxon>
        <taxon>Caenogastropoda</taxon>
        <taxon>Neogastropoda</taxon>
        <taxon>Conoidea</taxon>
        <taxon>Conidae</taxon>
        <taxon>Conus</taxon>
        <taxon>Dendroconus</taxon>
    </lineage>
</organism>
<proteinExistence type="evidence at transcript level"/>
<evidence type="ECO:0000313" key="1">
    <source>
        <dbReference type="EMBL" id="ALM87515.1"/>
    </source>
</evidence>
<protein>
    <submittedName>
        <fullName evidence="1">Conotoxin</fullName>
    </submittedName>
</protein>
<reference evidence="1" key="1">
    <citation type="submission" date="2015-01" db="EMBL/GenBank/DDBJ databases">
        <title>A model to identify novel conotoxins from transcriptomics based on NON-BLAST algorithm.</title>
        <authorList>
            <person name="Lu A."/>
            <person name="Wang Z."/>
        </authorList>
    </citation>
    <scope>NUCLEOTIDE SEQUENCE</scope>
</reference>
<dbReference type="EMBL" id="KP644559">
    <property type="protein sequence ID" value="ALM87515.1"/>
    <property type="molecule type" value="mRNA"/>
</dbReference>
<sequence length="92" mass="10651">MSSISKTVSLICYAVLKIKKKRKYDNAKDRVYFYTHFNPHEHVQKKQSVFHISFPETVCRCRFQSQSCFEVSLSAASADIVYTAVVGHFLQK</sequence>
<name>A0A1P7ZCS8_CONBE</name>